<dbReference type="FunFam" id="3.30.499.10:FF:000009">
    <property type="entry name" value="Aconitate hydratase"/>
    <property type="match status" value="1"/>
</dbReference>
<dbReference type="GO" id="GO:0046872">
    <property type="term" value="F:metal ion binding"/>
    <property type="evidence" value="ECO:0007669"/>
    <property type="project" value="UniProtKB-KW"/>
</dbReference>
<dbReference type="SUPFAM" id="SSF53732">
    <property type="entry name" value="Aconitase iron-sulfur domain"/>
    <property type="match status" value="1"/>
</dbReference>
<gene>
    <name evidence="15" type="ORF">SAMN05421803_11374</name>
</gene>
<dbReference type="Gene3D" id="3.30.499.10">
    <property type="entry name" value="Aconitase, domain 3"/>
    <property type="match status" value="2"/>
</dbReference>
<keyword evidence="9 11" id="KW-0456">Lyase</keyword>
<dbReference type="Pfam" id="PF00330">
    <property type="entry name" value="Aconitase"/>
    <property type="match status" value="1"/>
</dbReference>
<dbReference type="UniPathway" id="UPA00223">
    <property type="reaction ID" value="UER00718"/>
</dbReference>
<comment type="catalytic activity">
    <reaction evidence="10 11">
        <text>citrate = D-threo-isocitrate</text>
        <dbReference type="Rhea" id="RHEA:10336"/>
        <dbReference type="ChEBI" id="CHEBI:15562"/>
        <dbReference type="ChEBI" id="CHEBI:16947"/>
        <dbReference type="EC" id="4.2.1.3"/>
    </reaction>
</comment>
<dbReference type="EC" id="4.2.1.3" evidence="11"/>
<dbReference type="GO" id="GO:0051539">
    <property type="term" value="F:4 iron, 4 sulfur cluster binding"/>
    <property type="evidence" value="ECO:0007669"/>
    <property type="project" value="UniProtKB-KW"/>
</dbReference>
<feature type="domain" description="Aconitase/3-isopropylmalate dehydratase large subunit alpha/beta/alpha" evidence="13">
    <location>
        <begin position="64"/>
        <end position="575"/>
    </location>
</feature>
<dbReference type="GO" id="GO:0006099">
    <property type="term" value="P:tricarboxylic acid cycle"/>
    <property type="evidence" value="ECO:0007669"/>
    <property type="project" value="UniProtKB-UniPathway"/>
</dbReference>
<dbReference type="InterPro" id="IPR000573">
    <property type="entry name" value="AconitaseA/IPMdHydase_ssu_swvl"/>
</dbReference>
<dbReference type="PROSITE" id="PS01244">
    <property type="entry name" value="ACONITASE_2"/>
    <property type="match status" value="1"/>
</dbReference>
<comment type="function">
    <text evidence="11">Catalyzes the isomerization of citrate to isocitrate via cis-aconitate.</text>
</comment>
<evidence type="ECO:0000256" key="8">
    <source>
        <dbReference type="ARBA" id="ARBA00023014"/>
    </source>
</evidence>
<dbReference type="NCBIfam" id="TIGR01341">
    <property type="entry name" value="aconitase_1"/>
    <property type="match status" value="1"/>
</dbReference>
<evidence type="ECO:0000259" key="13">
    <source>
        <dbReference type="Pfam" id="PF00330"/>
    </source>
</evidence>
<dbReference type="RefSeq" id="WP_073380975.1">
    <property type="nucleotide sequence ID" value="NZ_FQZK01000013.1"/>
</dbReference>
<keyword evidence="7 11" id="KW-0408">Iron</keyword>
<keyword evidence="11" id="KW-0004">4Fe-4S</keyword>
<dbReference type="PANTHER" id="PTHR11670">
    <property type="entry name" value="ACONITASE/IRON-RESPONSIVE ELEMENT FAMILY MEMBER"/>
    <property type="match status" value="1"/>
</dbReference>
<evidence type="ECO:0000313" key="16">
    <source>
        <dbReference type="Proteomes" id="UP000184452"/>
    </source>
</evidence>
<evidence type="ECO:0000256" key="2">
    <source>
        <dbReference type="ARBA" id="ARBA00004717"/>
    </source>
</evidence>
<dbReference type="GO" id="GO:0003994">
    <property type="term" value="F:aconitate hydratase activity"/>
    <property type="evidence" value="ECO:0007669"/>
    <property type="project" value="UniProtKB-EC"/>
</dbReference>
<evidence type="ECO:0000256" key="9">
    <source>
        <dbReference type="ARBA" id="ARBA00023239"/>
    </source>
</evidence>
<dbReference type="PRINTS" id="PR00415">
    <property type="entry name" value="ACONITASE"/>
</dbReference>
<dbReference type="UniPathway" id="UPA00946"/>
<evidence type="ECO:0000259" key="14">
    <source>
        <dbReference type="Pfam" id="PF00694"/>
    </source>
</evidence>
<feature type="domain" description="Aconitase A/isopropylmalate dehydratase small subunit swivel" evidence="14">
    <location>
        <begin position="704"/>
        <end position="834"/>
    </location>
</feature>
<sequence length="907" mass="97996">MSANSFGARDTLRVGDESYEIFRLDSVEGSNRLPYSLKVLLENLLRTEDGANVTADHIRALAGWDAKAQPSQEIQFTPARVIMQDFTGVPCVVDLATMREAVRDMGGDPDRINPLAPAELVIDHSVIVDLFGSPDAFERNVEIEYERNQERYKFLRWGQTAFDEFKVVPPGTGIVHQANIEHLARVTMSRNGQAYPDTCVGTDSHTTMQNGLGILGWGVGGIEAEAAMLGQPISMLIPRVVGFKLTGQLKPGTTATDLVLTITEQLRRHGVVGKFVEFYGEGVTSVPLANRATIGNMSPEFGSTAAIFPIDDETIRYMRLTGRSEQQVALTEAYAKANGFWHDPSDEPEFSEYLELDLGDVVPSIAGPKRPQDRIVLAEAKQTWRHDVRDYVSDDVDEAGEESFPASDAPAQAANGARPHKPVKVTMADGTETEIDHGAVVIAAITSCTNTSNPSVMLGAALLAKKAVEKGLSRKPWVKTSMAPGSKVVTDYYERSGLTPYLDKLGFNLVGYGCTTCIGNSGPLPEEVSKAVQDNDLAVTAVLSGNRNFEGRINPDVKMNYLASPPLVVAYALAGSLDVDITTEPLGTGDDGRPVYLADIWPTAEEIQEVMDSAIAADMYESAYADVFAGDERWRSLPTPTGNTFEWEAESTYVRKPPYFEGMAENPAPVTDIVGARVLAKLGDSVTTDHISPAGAIKPGTPAAEYLKAHGVERRDFNSYGSRRGNHEVMIRGTFANIRLRNQIAPGTEGGYTRDFTQADGPVSFIYDAAQNYAAQGTPLVVLGGKEYGSGSSRDWAAKGTSLLGVRAVITESYERIHRSNLIGMGVLPLQFPEGQSADSLGLTGEEAFSITGVTGLNEGRVPATVKVTTDSGVEFDAVVRIDTPGEADYYRNGGILQYVLRQLIAG</sequence>
<dbReference type="Proteomes" id="UP000184452">
    <property type="component" value="Unassembled WGS sequence"/>
</dbReference>
<dbReference type="InterPro" id="IPR044137">
    <property type="entry name" value="AcnA_IRP_Swivel"/>
</dbReference>
<organism evidence="15 16">
    <name type="scientific">Nocardiopsis flavescens</name>
    <dbReference type="NCBI Taxonomy" id="758803"/>
    <lineage>
        <taxon>Bacteria</taxon>
        <taxon>Bacillati</taxon>
        <taxon>Actinomycetota</taxon>
        <taxon>Actinomycetes</taxon>
        <taxon>Streptosporangiales</taxon>
        <taxon>Nocardiopsidaceae</taxon>
        <taxon>Nocardiopsis</taxon>
    </lineage>
</organism>
<dbReference type="Gene3D" id="3.20.19.10">
    <property type="entry name" value="Aconitase, domain 4"/>
    <property type="match status" value="1"/>
</dbReference>
<dbReference type="InterPro" id="IPR018136">
    <property type="entry name" value="Aconitase_4Fe-4S_BS"/>
</dbReference>
<protein>
    <recommendedName>
        <fullName evidence="11">Aconitate hydratase</fullName>
        <shortName evidence="11">Aconitase</shortName>
        <ecNumber evidence="11">4.2.1.3</ecNumber>
    </recommendedName>
</protein>
<comment type="similarity">
    <text evidence="3 11">Belongs to the aconitase/IPM isomerase family.</text>
</comment>
<proteinExistence type="inferred from homology"/>
<keyword evidence="4" id="KW-0816">Tricarboxylic acid cycle</keyword>
<evidence type="ECO:0000256" key="12">
    <source>
        <dbReference type="SAM" id="MobiDB-lite"/>
    </source>
</evidence>
<dbReference type="FunFam" id="3.20.19.10:FF:000001">
    <property type="entry name" value="Aconitate hydratase"/>
    <property type="match status" value="1"/>
</dbReference>
<evidence type="ECO:0000256" key="4">
    <source>
        <dbReference type="ARBA" id="ARBA00022532"/>
    </source>
</evidence>
<dbReference type="NCBIfam" id="NF009520">
    <property type="entry name" value="PRK12881.1"/>
    <property type="match status" value="1"/>
</dbReference>
<comment type="pathway">
    <text evidence="2">Carbohydrate metabolism; tricarboxylic acid cycle; isocitrate from oxaloacetate: step 2/2.</text>
</comment>
<dbReference type="EMBL" id="FQZK01000013">
    <property type="protein sequence ID" value="SHK07121.1"/>
    <property type="molecule type" value="Genomic_DNA"/>
</dbReference>
<dbReference type="InterPro" id="IPR006249">
    <property type="entry name" value="Aconitase/IRP2"/>
</dbReference>
<evidence type="ECO:0000256" key="6">
    <source>
        <dbReference type="ARBA" id="ARBA00022884"/>
    </source>
</evidence>
<dbReference type="SUPFAM" id="SSF52016">
    <property type="entry name" value="LeuD/IlvD-like"/>
    <property type="match status" value="1"/>
</dbReference>
<dbReference type="GO" id="GO:0003723">
    <property type="term" value="F:RNA binding"/>
    <property type="evidence" value="ECO:0007669"/>
    <property type="project" value="UniProtKB-KW"/>
</dbReference>
<feature type="region of interest" description="Disordered" evidence="12">
    <location>
        <begin position="397"/>
        <end position="420"/>
    </location>
</feature>
<dbReference type="PROSITE" id="PS00450">
    <property type="entry name" value="ACONITASE_1"/>
    <property type="match status" value="1"/>
</dbReference>
<dbReference type="GO" id="GO:0019679">
    <property type="term" value="P:propionate metabolic process, methylcitrate cycle"/>
    <property type="evidence" value="ECO:0007669"/>
    <property type="project" value="UniProtKB-ARBA"/>
</dbReference>
<dbReference type="FunFam" id="3.30.499.10:FF:000002">
    <property type="entry name" value="Aconitate hydratase"/>
    <property type="match status" value="1"/>
</dbReference>
<dbReference type="NCBIfam" id="NF006757">
    <property type="entry name" value="PRK09277.1"/>
    <property type="match status" value="1"/>
</dbReference>
<dbReference type="Pfam" id="PF00694">
    <property type="entry name" value="Aconitase_C"/>
    <property type="match status" value="1"/>
</dbReference>
<evidence type="ECO:0000256" key="5">
    <source>
        <dbReference type="ARBA" id="ARBA00022723"/>
    </source>
</evidence>
<dbReference type="STRING" id="758803.SAMN05421803_11374"/>
<evidence type="ECO:0000256" key="11">
    <source>
        <dbReference type="RuleBase" id="RU361275"/>
    </source>
</evidence>
<dbReference type="InterPro" id="IPR001030">
    <property type="entry name" value="Acoase/IPM_deHydtase_lsu_aba"/>
</dbReference>
<dbReference type="AlphaFoldDB" id="A0A1M6PGP6"/>
<dbReference type="CDD" id="cd01580">
    <property type="entry name" value="AcnA_IRP_Swivel"/>
    <property type="match status" value="1"/>
</dbReference>
<keyword evidence="6" id="KW-0694">RNA-binding</keyword>
<evidence type="ECO:0000256" key="1">
    <source>
        <dbReference type="ARBA" id="ARBA00001966"/>
    </source>
</evidence>
<name>A0A1M6PGP6_9ACTN</name>
<evidence type="ECO:0000313" key="15">
    <source>
        <dbReference type="EMBL" id="SHK07121.1"/>
    </source>
</evidence>
<evidence type="ECO:0000256" key="10">
    <source>
        <dbReference type="ARBA" id="ARBA00023501"/>
    </source>
</evidence>
<dbReference type="OrthoDB" id="9764318at2"/>
<dbReference type="InterPro" id="IPR015931">
    <property type="entry name" value="Acnase/IPM_dHydase_lsu_aba_1/3"/>
</dbReference>
<evidence type="ECO:0000256" key="7">
    <source>
        <dbReference type="ARBA" id="ARBA00023004"/>
    </source>
</evidence>
<comment type="cofactor">
    <cofactor evidence="1">
        <name>[4Fe-4S] cluster</name>
        <dbReference type="ChEBI" id="CHEBI:49883"/>
    </cofactor>
</comment>
<reference evidence="15 16" key="1">
    <citation type="submission" date="2016-11" db="EMBL/GenBank/DDBJ databases">
        <authorList>
            <person name="Jaros S."/>
            <person name="Januszkiewicz K."/>
            <person name="Wedrychowicz H."/>
        </authorList>
    </citation>
    <scope>NUCLEOTIDE SEQUENCE [LARGE SCALE GENOMIC DNA]</scope>
    <source>
        <strain evidence="15 16">CGMCC 4.5723</strain>
    </source>
</reference>
<keyword evidence="5" id="KW-0479">Metal-binding</keyword>
<dbReference type="InterPro" id="IPR036008">
    <property type="entry name" value="Aconitase_4Fe-4S_dom"/>
</dbReference>
<evidence type="ECO:0000256" key="3">
    <source>
        <dbReference type="ARBA" id="ARBA00007185"/>
    </source>
</evidence>
<keyword evidence="8 11" id="KW-0411">Iron-sulfur</keyword>
<dbReference type="InterPro" id="IPR015928">
    <property type="entry name" value="Aconitase/3IPM_dehydase_swvl"/>
</dbReference>
<dbReference type="Gene3D" id="6.10.190.10">
    <property type="match status" value="1"/>
</dbReference>
<accession>A0A1M6PGP6</accession>
<keyword evidence="16" id="KW-1185">Reference proteome</keyword>
<dbReference type="CDD" id="cd01586">
    <property type="entry name" value="AcnA_IRP"/>
    <property type="match status" value="1"/>
</dbReference>